<evidence type="ECO:0000313" key="5">
    <source>
        <dbReference type="EMBL" id="KAJ2689628.1"/>
    </source>
</evidence>
<evidence type="ECO:0000256" key="1">
    <source>
        <dbReference type="ARBA" id="ARBA00007677"/>
    </source>
</evidence>
<evidence type="ECO:0000256" key="3">
    <source>
        <dbReference type="SAM" id="MobiDB-lite"/>
    </source>
</evidence>
<feature type="domain" description="Trafficking protein particle complex subunit 11" evidence="4">
    <location>
        <begin position="866"/>
        <end position="932"/>
    </location>
</feature>
<feature type="compositionally biased region" description="Acidic residues" evidence="3">
    <location>
        <begin position="1694"/>
        <end position="1704"/>
    </location>
</feature>
<dbReference type="InterPro" id="IPR002685">
    <property type="entry name" value="Glyco_trans_15"/>
</dbReference>
<feature type="compositionally biased region" description="Basic and acidic residues" evidence="3">
    <location>
        <begin position="110"/>
        <end position="119"/>
    </location>
</feature>
<gene>
    <name evidence="5" type="ORF">IWW39_001334</name>
</gene>
<evidence type="ECO:0000313" key="6">
    <source>
        <dbReference type="Proteomes" id="UP001151516"/>
    </source>
</evidence>
<feature type="region of interest" description="Disordered" evidence="3">
    <location>
        <begin position="1688"/>
        <end position="1747"/>
    </location>
</feature>
<accession>A0A9W8GMZ1</accession>
<feature type="compositionally biased region" description="Basic and acidic residues" evidence="3">
    <location>
        <begin position="82"/>
        <end position="91"/>
    </location>
</feature>
<dbReference type="EMBL" id="JANBTX010000022">
    <property type="protein sequence ID" value="KAJ2689628.1"/>
    <property type="molecule type" value="Genomic_DNA"/>
</dbReference>
<dbReference type="InterPro" id="IPR021773">
    <property type="entry name" value="TPC11"/>
</dbReference>
<dbReference type="GO" id="GO:0006487">
    <property type="term" value="P:protein N-linked glycosylation"/>
    <property type="evidence" value="ECO:0007669"/>
    <property type="project" value="TreeGrafter"/>
</dbReference>
<name>A0A9W8GMZ1_9FUNG</name>
<dbReference type="OrthoDB" id="6278596at2759"/>
<dbReference type="PANTHER" id="PTHR31121">
    <property type="entry name" value="ALPHA-1,2 MANNOSYLTRANSFERASE KTR1"/>
    <property type="match status" value="1"/>
</dbReference>
<dbReference type="FunFam" id="3.90.550.10:FF:000051">
    <property type="entry name" value="Alpha-1,2-mannosyltransferase (Ktr4)"/>
    <property type="match status" value="1"/>
</dbReference>
<comment type="similarity">
    <text evidence="1">Belongs to the glycosyltransferase 15 family.</text>
</comment>
<sequence>MTEAVFGGPAVSGLATPYTKHYYPVLGVLNGPTGDKSTLSPYGRQVARSILRYFRGTSNDTSGPSGWDSNGASRVPRWQAESYERVDDIPRRKALQPKPQSPGNSTPDDLSPRNRHGELSGEGLLTTKWIDKQQQRPATAMSLHSLPPPDEGDDAAIGEEMARNRVCLAAFGLTYAAVIIVSRAQADEPQIEARLGALLQRGGLEASQFFVCRPSNSQAQQQAFQAFLSDLERRLYVRACAFYAAAFMRTQAKLVAIPQLPLAPCASDAAAVARGLVGAGSSALAVFKEPGLVARFSRFLPLRAWLARYHFKLAVLAECGGDRDTAQRCMWLAYAHLLAYVSEIAAGAYLPTGDGGPDQGLQAGWMWDLNGGDSDGSRAHSLRMFGPRWDEALVLLDGAHVRVVRGWLYQALDAAALRSSADAQHRPPPITPVSRSGPRAAPSAVSSTTVSPLAASFAESLTLTASGGNGSLDSLVFSVHAGECSAATEQLMDMERNRRQLGGKEPLYYLALGSETCDVDLLQPVSSDSCGWWPLGGHYAVVDFSASSSGSRLRPTGFDGASRLGLVINSSLDAGALASHFPQTNQYDAHLTLAARQCAQHVVSLAQVLTVAGFGGEASSYFWASVGRQYTSHAALYVVGTANGIDFCQAFDEALGLDVPQSPSASVVDSVVALLRRPVSAKAEPVTKVAPPGPVGVRPVRPRAPSTAFSGFAFDQALGGIYAVVGPKDKKASSDSVPVVGGSTLFPLWMWPRTVSAIFQAASFASLQRHRRLATEDKAYYTSNKRQPPMVDDEARVFSANPGVENTYASAWLAAERKRQVDEPGATLTGTTRLLTAALSTTADGDLGVDSLVKAIATSSHQYVCLASELAEVYAESGQHQSALSIFQALVRRFRAEGWEELTRHGLQWVARCAGSVDDRQAALCAGIELLSMARQADAVGDIEALLRGGDGEVDMTQMYSPITCHAHWRHWRLAAGGRAMAFQVALDCRSLAHGLRLSDLSVEFSDRRYRVALSDDGAAAQAVEVEGRAVVFHDVRGRRLCSLEMRPGATVVLEGSVDVEPAAAHALVLERVSAAVAGSSVRLAWPMCAPAAAPPAAAADDGEQALSHMEALLAASAAVARAHDAVLQRPAGSSAGHVAAVGYGSNEALRRAAAVSGPAAAAPPNRRWLLAARRRWAALPSPPLLPQAAGGEPGFSAYSRCRVLALPAVAEAGVAVSMPRVGALAPAYRGEAFAVEIVVTNQHPRLAAAGVEADVRLVAAVGDDSMSELDVGSDAGEPAGGEPGAAVASDAAWLSVRAGDGARARELLGLLGAAELQPGESRTLTVFVNFPALLSGAGRSTATGVAVVRCCVRYTAASGAAEAQAQASIPVARPLFARAELLPAHVAAEPPRPDAGGVSFRRPVLVTLHNAGPWDVAVEGLALHAPPPAALARALAAAGAAPVRVAVAGGPFAAATLAAGGSLRHVFWVDVAADDPVRAAGAVSPGVLHVAWRRGGALCDARLWLPPLRLVARQLAVESLCGAAVARVGEPLALSYRLTNLTRRTRTVAVAMHAAEAFVFAGPRRLTLSVLPGHHALLRFRLLPLVAAVPAGAAFAPGAAVFQEKGNAGGQGWVLLPRLEITDAAPLPAIPSPAGDADGPPPAGAVGRSGLVPVLGAAAELAGDRPLSPGLAEQCGDMLPLALVYGGDRGESDFEDSDGEEEGPAAIHTRQSHSLPDAHRPQHPPIDPYDWKRPIPKPRETPDTTSWVPDLPLVRLEGWPTEFPDDLRQYREEVLGKEWSSDEEKHRAEIAPWVWHHRGDADRLQSLALSNDSAVAERAREEMAVRGIVPYYGRVNASFVVLIRNREMREFRATMRQLEDRFNGRYHYPYVFLNDEPFTNEFMQTIAASTTSNVTFALIPRDHWSLPAFVDEGKALVARERMAANNVIYGGSLSYRHMCRFNSGFFYKHPLLRSVDWYWRVEPGVDFYCDLDYDPFRFMEENGKLYSFVIALKELELTIPSLWDHTLAFMEATNATSDLMGFFVTEDGGYNLCHFWSNFEIASLNWLRSPAYEEYFTMLDRAGGFFMERWGDAPVHSLAAGMLLNYEQVHFFDDIGYKHADFVHCSESAKCRCPLEFVNFDASSGSCLARWKSYKPRRWTAHDSREAGRLVRERTRFRITHEGAHVAERRRWYDFFAMD</sequence>
<feature type="region of interest" description="Disordered" evidence="3">
    <location>
        <begin position="136"/>
        <end position="155"/>
    </location>
</feature>
<dbReference type="GO" id="GO:0000026">
    <property type="term" value="F:alpha-1,2-mannosyltransferase activity"/>
    <property type="evidence" value="ECO:0007669"/>
    <property type="project" value="TreeGrafter"/>
</dbReference>
<dbReference type="SUPFAM" id="SSF53448">
    <property type="entry name" value="Nucleotide-diphospho-sugar transferases"/>
    <property type="match status" value="1"/>
</dbReference>
<dbReference type="PANTHER" id="PTHR31121:SF2">
    <property type="entry name" value="MANNOSYLTRANSFERASE KTR5-RELATED"/>
    <property type="match status" value="1"/>
</dbReference>
<evidence type="ECO:0000256" key="2">
    <source>
        <dbReference type="ARBA" id="ARBA00022679"/>
    </source>
</evidence>
<proteinExistence type="inferred from homology"/>
<feature type="region of interest" description="Disordered" evidence="3">
    <location>
        <begin position="1628"/>
        <end position="1649"/>
    </location>
</feature>
<keyword evidence="6" id="KW-1185">Reference proteome</keyword>
<dbReference type="Proteomes" id="UP001151516">
    <property type="component" value="Unassembled WGS sequence"/>
</dbReference>
<dbReference type="GO" id="GO:0016020">
    <property type="term" value="C:membrane"/>
    <property type="evidence" value="ECO:0007669"/>
    <property type="project" value="InterPro"/>
</dbReference>
<protein>
    <recommendedName>
        <fullName evidence="4">Trafficking protein particle complex subunit 11 domain-containing protein</fullName>
    </recommendedName>
</protein>
<feature type="compositionally biased region" description="Basic and acidic residues" evidence="3">
    <location>
        <begin position="1730"/>
        <end position="1743"/>
    </location>
</feature>
<dbReference type="InterPro" id="IPR029044">
    <property type="entry name" value="Nucleotide-diphossugar_trans"/>
</dbReference>
<evidence type="ECO:0000259" key="4">
    <source>
        <dbReference type="Pfam" id="PF11817"/>
    </source>
</evidence>
<dbReference type="GO" id="GO:0005794">
    <property type="term" value="C:Golgi apparatus"/>
    <property type="evidence" value="ECO:0007669"/>
    <property type="project" value="TreeGrafter"/>
</dbReference>
<organism evidence="5 6">
    <name type="scientific">Coemansia spiralis</name>
    <dbReference type="NCBI Taxonomy" id="417178"/>
    <lineage>
        <taxon>Eukaryota</taxon>
        <taxon>Fungi</taxon>
        <taxon>Fungi incertae sedis</taxon>
        <taxon>Zoopagomycota</taxon>
        <taxon>Kickxellomycotina</taxon>
        <taxon>Kickxellomycetes</taxon>
        <taxon>Kickxellales</taxon>
        <taxon>Kickxellaceae</taxon>
        <taxon>Coemansia</taxon>
    </lineage>
</organism>
<feature type="region of interest" description="Disordered" evidence="3">
    <location>
        <begin position="57"/>
        <end position="127"/>
    </location>
</feature>
<feature type="compositionally biased region" description="Polar residues" evidence="3">
    <location>
        <begin position="57"/>
        <end position="72"/>
    </location>
</feature>
<dbReference type="Pfam" id="PF11817">
    <property type="entry name" value="Foie-gras_1"/>
    <property type="match status" value="1"/>
</dbReference>
<reference evidence="5" key="1">
    <citation type="submission" date="2022-07" db="EMBL/GenBank/DDBJ databases">
        <title>Phylogenomic reconstructions and comparative analyses of Kickxellomycotina fungi.</title>
        <authorList>
            <person name="Reynolds N.K."/>
            <person name="Stajich J.E."/>
            <person name="Barry K."/>
            <person name="Grigoriev I.V."/>
            <person name="Crous P."/>
            <person name="Smith M.E."/>
        </authorList>
    </citation>
    <scope>NUCLEOTIDE SEQUENCE</scope>
    <source>
        <strain evidence="5">CBS 109367</strain>
    </source>
</reference>
<dbReference type="Gene3D" id="3.90.550.10">
    <property type="entry name" value="Spore Coat Polysaccharide Biosynthesis Protein SpsA, Chain A"/>
    <property type="match status" value="1"/>
</dbReference>
<feature type="region of interest" description="Disordered" evidence="3">
    <location>
        <begin position="420"/>
        <end position="445"/>
    </location>
</feature>
<comment type="caution">
    <text evidence="5">The sequence shown here is derived from an EMBL/GenBank/DDBJ whole genome shotgun (WGS) entry which is preliminary data.</text>
</comment>
<dbReference type="Pfam" id="PF01793">
    <property type="entry name" value="Glyco_transf_15"/>
    <property type="match status" value="1"/>
</dbReference>
<keyword evidence="2" id="KW-0808">Transferase</keyword>
<dbReference type="GO" id="GO:0000032">
    <property type="term" value="P:cell wall mannoprotein biosynthetic process"/>
    <property type="evidence" value="ECO:0007669"/>
    <property type="project" value="TreeGrafter"/>
</dbReference>